<dbReference type="STRING" id="1166018.FAES_2611"/>
<evidence type="ECO:0000313" key="2">
    <source>
        <dbReference type="Proteomes" id="UP000011058"/>
    </source>
</evidence>
<name>I0K917_9BACT</name>
<accession>I0K917</accession>
<protein>
    <submittedName>
        <fullName evidence="1">MORN variant repeat protein</fullName>
    </submittedName>
</protein>
<dbReference type="KEGG" id="fae:FAES_2611"/>
<dbReference type="OrthoDB" id="959177at2"/>
<organism evidence="1 2">
    <name type="scientific">Fibrella aestuarina BUZ 2</name>
    <dbReference type="NCBI Taxonomy" id="1166018"/>
    <lineage>
        <taxon>Bacteria</taxon>
        <taxon>Pseudomonadati</taxon>
        <taxon>Bacteroidota</taxon>
        <taxon>Cytophagia</taxon>
        <taxon>Cytophagales</taxon>
        <taxon>Spirosomataceae</taxon>
        <taxon>Fibrella</taxon>
    </lineage>
</organism>
<gene>
    <name evidence="1" type="ORF">FAES_2611</name>
</gene>
<keyword evidence="2" id="KW-1185">Reference proteome</keyword>
<dbReference type="PATRIC" id="fig|1166018.3.peg.4377"/>
<dbReference type="HOGENOM" id="CLU_037602_2_1_10"/>
<dbReference type="AlphaFoldDB" id="I0K917"/>
<dbReference type="RefSeq" id="WP_015331719.1">
    <property type="nucleotide sequence ID" value="NC_020054.1"/>
</dbReference>
<evidence type="ECO:0000313" key="1">
    <source>
        <dbReference type="EMBL" id="CCH00620.1"/>
    </source>
</evidence>
<dbReference type="Proteomes" id="UP000011058">
    <property type="component" value="Chromosome"/>
</dbReference>
<dbReference type="EMBL" id="HE796683">
    <property type="protein sequence ID" value="CCH00620.1"/>
    <property type="molecule type" value="Genomic_DNA"/>
</dbReference>
<dbReference type="InterPro" id="IPR011652">
    <property type="entry name" value="MORN_2"/>
</dbReference>
<dbReference type="Gene3D" id="2.20.110.10">
    <property type="entry name" value="Histone H3 K4-specific methyltransferase SET7/9 N-terminal domain"/>
    <property type="match status" value="2"/>
</dbReference>
<sequence>MARQAPLRASWLAGLLACWLVNCGSEPAIPMIYVNSAATGWQWRDGQLWLNNHPFSGWQYTLHPAGDTAFVGAFWEGKAEGIHRKHYANGQLRERRHYHHGWQEGEQRGWYADGKPEFTVQCQHDVYEGRLVEWFPNGRLARRGTYHEGHENGPQQLWFDNGTLKANYEARAGRLYGFTGVKNCKNARDSIRVAF</sequence>
<dbReference type="Pfam" id="PF07661">
    <property type="entry name" value="MORN_2"/>
    <property type="match status" value="2"/>
</dbReference>
<proteinExistence type="predicted"/>
<reference evidence="1 2" key="1">
    <citation type="journal article" date="2012" name="J. Bacteriol.">
        <title>Genome Sequence of Fibrella aestuarina BUZ 2T, a Filamentous Marine Bacterium.</title>
        <authorList>
            <person name="Filippini M."/>
            <person name="Qi W."/>
            <person name="Blom J."/>
            <person name="Goesmann A."/>
            <person name="Smits T.H."/>
            <person name="Bagheri H.C."/>
        </authorList>
    </citation>
    <scope>NUCLEOTIDE SEQUENCE [LARGE SCALE GENOMIC DNA]</scope>
    <source>
        <strain evidence="2">BUZ 2T</strain>
    </source>
</reference>
<dbReference type="eggNOG" id="COG2849">
    <property type="taxonomic scope" value="Bacteria"/>
</dbReference>
<dbReference type="SUPFAM" id="SSF82185">
    <property type="entry name" value="Histone H3 K4-specific methyltransferase SET7/9 N-terminal domain"/>
    <property type="match status" value="1"/>
</dbReference>